<evidence type="ECO:0000313" key="2">
    <source>
        <dbReference type="Proteomes" id="UP000772434"/>
    </source>
</evidence>
<organism evidence="1 2">
    <name type="scientific">Rhodocollybia butyracea</name>
    <dbReference type="NCBI Taxonomy" id="206335"/>
    <lineage>
        <taxon>Eukaryota</taxon>
        <taxon>Fungi</taxon>
        <taxon>Dikarya</taxon>
        <taxon>Basidiomycota</taxon>
        <taxon>Agaricomycotina</taxon>
        <taxon>Agaricomycetes</taxon>
        <taxon>Agaricomycetidae</taxon>
        <taxon>Agaricales</taxon>
        <taxon>Marasmiineae</taxon>
        <taxon>Omphalotaceae</taxon>
        <taxon>Rhodocollybia</taxon>
    </lineage>
</organism>
<reference evidence="1" key="1">
    <citation type="submission" date="2020-11" db="EMBL/GenBank/DDBJ databases">
        <authorList>
            <consortium name="DOE Joint Genome Institute"/>
            <person name="Ahrendt S."/>
            <person name="Riley R."/>
            <person name="Andreopoulos W."/>
            <person name="Labutti K."/>
            <person name="Pangilinan J."/>
            <person name="Ruiz-Duenas F.J."/>
            <person name="Barrasa J.M."/>
            <person name="Sanchez-Garcia M."/>
            <person name="Camarero S."/>
            <person name="Miyauchi S."/>
            <person name="Serrano A."/>
            <person name="Linde D."/>
            <person name="Babiker R."/>
            <person name="Drula E."/>
            <person name="Ayuso-Fernandez I."/>
            <person name="Pacheco R."/>
            <person name="Padilla G."/>
            <person name="Ferreira P."/>
            <person name="Barriuso J."/>
            <person name="Kellner H."/>
            <person name="Castanera R."/>
            <person name="Alfaro M."/>
            <person name="Ramirez L."/>
            <person name="Pisabarro A.G."/>
            <person name="Kuo A."/>
            <person name="Tritt A."/>
            <person name="Lipzen A."/>
            <person name="He G."/>
            <person name="Yan M."/>
            <person name="Ng V."/>
            <person name="Cullen D."/>
            <person name="Martin F."/>
            <person name="Rosso M.-N."/>
            <person name="Henrissat B."/>
            <person name="Hibbett D."/>
            <person name="Martinez A.T."/>
            <person name="Grigoriev I.V."/>
        </authorList>
    </citation>
    <scope>NUCLEOTIDE SEQUENCE</scope>
    <source>
        <strain evidence="1">AH 40177</strain>
    </source>
</reference>
<evidence type="ECO:0000313" key="1">
    <source>
        <dbReference type="EMBL" id="KAF9067225.1"/>
    </source>
</evidence>
<protein>
    <submittedName>
        <fullName evidence="1">Uncharacterized protein</fullName>
    </submittedName>
</protein>
<dbReference type="Proteomes" id="UP000772434">
    <property type="component" value="Unassembled WGS sequence"/>
</dbReference>
<comment type="caution">
    <text evidence="1">The sequence shown here is derived from an EMBL/GenBank/DDBJ whole genome shotgun (WGS) entry which is preliminary data.</text>
</comment>
<dbReference type="AlphaFoldDB" id="A0A9P5PSC1"/>
<sequence length="168" mass="19817">MNRHYSHRYFSLTTRHSSLSKPNIRTRRIRARRRFQFLVFTAYVYLGSTISKIRDEGIDHCYEILGRPASVLTTPDSMSHTSTISCPKKMEIIFLSHRPAPDIIIVRSPLLPTLVNRYSRYLIRIRLRMQSLFTFTEKPDGDPVFPSIWHYYKFNFAELVRVKLLPAP</sequence>
<name>A0A9P5PSC1_9AGAR</name>
<gene>
    <name evidence="1" type="ORF">BDP27DRAFT_930311</name>
</gene>
<keyword evidence="2" id="KW-1185">Reference proteome</keyword>
<dbReference type="EMBL" id="JADNRY010000076">
    <property type="protein sequence ID" value="KAF9067225.1"/>
    <property type="molecule type" value="Genomic_DNA"/>
</dbReference>
<accession>A0A9P5PSC1</accession>
<proteinExistence type="predicted"/>